<feature type="region of interest" description="Disordered" evidence="15">
    <location>
        <begin position="994"/>
        <end position="1027"/>
    </location>
</feature>
<dbReference type="Gene3D" id="3.40.50.300">
    <property type="entry name" value="P-loop containing nucleotide triphosphate hydrolases"/>
    <property type="match status" value="1"/>
</dbReference>
<dbReference type="InterPro" id="IPR003593">
    <property type="entry name" value="AAA+_ATPase"/>
</dbReference>
<evidence type="ECO:0000313" key="20">
    <source>
        <dbReference type="Proteomes" id="UP001384579"/>
    </source>
</evidence>
<evidence type="ECO:0000256" key="8">
    <source>
        <dbReference type="ARBA" id="ARBA00022813"/>
    </source>
</evidence>
<dbReference type="CDD" id="cd00081">
    <property type="entry name" value="Hint"/>
    <property type="match status" value="2"/>
</dbReference>
<dbReference type="InterPro" id="IPR027417">
    <property type="entry name" value="P-loop_NTPase"/>
</dbReference>
<reference evidence="19 20" key="1">
    <citation type="journal article" date="2020" name="Harmful Algae">
        <title>Molecular and morphological characterization of a novel dihydroanatoxin-a producing Microcoleus species (cyanobacteria) from the Russian River, California, USA.</title>
        <authorList>
            <person name="Conklin K.Y."/>
            <person name="Stancheva R."/>
            <person name="Otten T.G."/>
            <person name="Fadness R."/>
            <person name="Boyer G.L."/>
            <person name="Read B."/>
            <person name="Zhang X."/>
            <person name="Sheath R.G."/>
        </authorList>
    </citation>
    <scope>NUCLEOTIDE SEQUENCE [LARGE SCALE GENOMIC DNA]</scope>
    <source>
        <strain evidence="19 20">PTRS2</strain>
    </source>
</reference>
<feature type="domain" description="AAA+ ATPase" evidence="18">
    <location>
        <begin position="37"/>
        <end position="172"/>
    </location>
</feature>
<keyword evidence="7" id="KW-0547">Nucleotide-binding</keyword>
<name>A0ABU8YRH4_9CYAN</name>
<dbReference type="InterPro" id="IPR003586">
    <property type="entry name" value="Hint_dom_C"/>
</dbReference>
<comment type="similarity">
    <text evidence="1">Belongs to the DnaX/STICHEL family.</text>
</comment>
<dbReference type="PANTHER" id="PTHR11669:SF0">
    <property type="entry name" value="PROTEIN STICHEL-LIKE 2"/>
    <property type="match status" value="1"/>
</dbReference>
<evidence type="ECO:0000256" key="15">
    <source>
        <dbReference type="SAM" id="MobiDB-lite"/>
    </source>
</evidence>
<evidence type="ECO:0000256" key="5">
    <source>
        <dbReference type="ARBA" id="ARBA00022705"/>
    </source>
</evidence>
<evidence type="ECO:0000256" key="3">
    <source>
        <dbReference type="ARBA" id="ARBA00022679"/>
    </source>
</evidence>
<evidence type="ECO:0000256" key="7">
    <source>
        <dbReference type="ARBA" id="ARBA00022741"/>
    </source>
</evidence>
<evidence type="ECO:0000256" key="6">
    <source>
        <dbReference type="ARBA" id="ARBA00022723"/>
    </source>
</evidence>
<keyword evidence="5" id="KW-0235">DNA replication</keyword>
<keyword evidence="20" id="KW-1185">Reference proteome</keyword>
<keyword evidence="11" id="KW-0239">DNA-directed DNA polymerase</keyword>
<evidence type="ECO:0000256" key="9">
    <source>
        <dbReference type="ARBA" id="ARBA00022833"/>
    </source>
</evidence>
<evidence type="ECO:0000256" key="14">
    <source>
        <dbReference type="ARBA" id="ARBA00049244"/>
    </source>
</evidence>
<dbReference type="InterPro" id="IPR054506">
    <property type="entry name" value="DnaA_N-like_STI"/>
</dbReference>
<dbReference type="NCBIfam" id="TIGR02397">
    <property type="entry name" value="dnaX_nterm"/>
    <property type="match status" value="2"/>
</dbReference>
<dbReference type="InterPro" id="IPR030934">
    <property type="entry name" value="Intein_C"/>
</dbReference>
<dbReference type="InterPro" id="IPR050238">
    <property type="entry name" value="DNA_Rep/Repair_Clamp_Loader"/>
</dbReference>
<keyword evidence="8" id="KW-0068">Autocatalytic cleavage</keyword>
<dbReference type="Pfam" id="PF12169">
    <property type="entry name" value="DNA_pol3_gamma3"/>
    <property type="match status" value="1"/>
</dbReference>
<evidence type="ECO:0000313" key="19">
    <source>
        <dbReference type="EMBL" id="MEK0186950.1"/>
    </source>
</evidence>
<dbReference type="SUPFAM" id="SSF52540">
    <property type="entry name" value="P-loop containing nucleoside triphosphate hydrolases"/>
    <property type="match status" value="2"/>
</dbReference>
<dbReference type="NCBIfam" id="TIGR01445">
    <property type="entry name" value="intein_Nterm"/>
    <property type="match status" value="1"/>
</dbReference>
<dbReference type="SMART" id="SM00305">
    <property type="entry name" value="HintC"/>
    <property type="match status" value="1"/>
</dbReference>
<feature type="compositionally biased region" description="Acidic residues" evidence="15">
    <location>
        <begin position="1089"/>
        <end position="1098"/>
    </location>
</feature>
<dbReference type="Gene3D" id="1.20.272.10">
    <property type="match status" value="1"/>
</dbReference>
<dbReference type="SUPFAM" id="SSF48019">
    <property type="entry name" value="post-AAA+ oligomerization domain-like"/>
    <property type="match status" value="1"/>
</dbReference>
<proteinExistence type="inferred from homology"/>
<dbReference type="EMBL" id="JBBLXS010000281">
    <property type="protein sequence ID" value="MEK0186950.1"/>
    <property type="molecule type" value="Genomic_DNA"/>
</dbReference>
<dbReference type="CDD" id="cd18137">
    <property type="entry name" value="HLD_clamp_pol_III_gamma_tau"/>
    <property type="match status" value="1"/>
</dbReference>
<dbReference type="SMART" id="SM00306">
    <property type="entry name" value="HintN"/>
    <property type="match status" value="1"/>
</dbReference>
<dbReference type="PROSITE" id="PS50818">
    <property type="entry name" value="INTEIN_C_TER"/>
    <property type="match status" value="1"/>
</dbReference>
<dbReference type="Proteomes" id="UP001384579">
    <property type="component" value="Unassembled WGS sequence"/>
</dbReference>
<evidence type="ECO:0000256" key="4">
    <source>
        <dbReference type="ARBA" id="ARBA00022695"/>
    </source>
</evidence>
<keyword evidence="12" id="KW-0651">Protein splicing</keyword>
<dbReference type="InterPro" id="IPR003587">
    <property type="entry name" value="Hint_dom_N"/>
</dbReference>
<dbReference type="Pfam" id="PF13177">
    <property type="entry name" value="DNA_pol3_delta2"/>
    <property type="match status" value="2"/>
</dbReference>
<feature type="region of interest" description="Disordered" evidence="15">
    <location>
        <begin position="948"/>
        <end position="978"/>
    </location>
</feature>
<feature type="compositionally biased region" description="Low complexity" evidence="15">
    <location>
        <begin position="959"/>
        <end position="970"/>
    </location>
</feature>
<dbReference type="PROSITE" id="PS50817">
    <property type="entry name" value="INTEIN_N_TER"/>
    <property type="match status" value="1"/>
</dbReference>
<keyword evidence="10" id="KW-0067">ATP-binding</keyword>
<keyword evidence="9" id="KW-0862">Zinc</keyword>
<dbReference type="Gene3D" id="2.170.16.10">
    <property type="entry name" value="Hedgehog/Intein (Hint) domain"/>
    <property type="match status" value="2"/>
</dbReference>
<accession>A0ABU8YRH4</accession>
<organism evidence="19 20">
    <name type="scientific">Microcoleus anatoxicus PTRS2</name>
    <dbReference type="NCBI Taxonomy" id="2705321"/>
    <lineage>
        <taxon>Bacteria</taxon>
        <taxon>Bacillati</taxon>
        <taxon>Cyanobacteriota</taxon>
        <taxon>Cyanophyceae</taxon>
        <taxon>Oscillatoriophycideae</taxon>
        <taxon>Oscillatoriales</taxon>
        <taxon>Microcoleaceae</taxon>
        <taxon>Microcoleus</taxon>
        <taxon>Microcoleus anatoxicus</taxon>
    </lineage>
</organism>
<dbReference type="Gene3D" id="1.10.8.60">
    <property type="match status" value="1"/>
</dbReference>
<feature type="domain" description="Hint" evidence="16">
    <location>
        <begin position="520"/>
        <end position="565"/>
    </location>
</feature>
<dbReference type="PRINTS" id="PR00379">
    <property type="entry name" value="INTEIN"/>
</dbReference>
<evidence type="ECO:0000259" key="17">
    <source>
        <dbReference type="SMART" id="SM00306"/>
    </source>
</evidence>
<dbReference type="InterPro" id="IPR006141">
    <property type="entry name" value="Intein_N"/>
</dbReference>
<protein>
    <recommendedName>
        <fullName evidence="2">DNA-directed DNA polymerase</fullName>
        <ecNumber evidence="2">2.7.7.7</ecNumber>
    </recommendedName>
</protein>
<evidence type="ECO:0000259" key="16">
    <source>
        <dbReference type="SMART" id="SM00305"/>
    </source>
</evidence>
<feature type="domain" description="Hint" evidence="17">
    <location>
        <begin position="128"/>
        <end position="222"/>
    </location>
</feature>
<evidence type="ECO:0000256" key="11">
    <source>
        <dbReference type="ARBA" id="ARBA00022932"/>
    </source>
</evidence>
<feature type="region of interest" description="Disordered" evidence="15">
    <location>
        <begin position="1074"/>
        <end position="1098"/>
    </location>
</feature>
<dbReference type="InterPro" id="IPR036844">
    <property type="entry name" value="Hint_dom_sf"/>
</dbReference>
<dbReference type="SMART" id="SM00382">
    <property type="entry name" value="AAA"/>
    <property type="match status" value="1"/>
</dbReference>
<sequence>MTYEPLHHKYRPQTFAELVGQEAIAQTLTSAILQDRIAPAYLFTGPRGTGKTSSARIFAKSLNCISTGAPTPTPCGKCNVCQEIARGSTLDVIEIDAASNTGVDNIRDLIERAQFSPVQCRYKVYVIDECLTGDSQVQTSEGLMRIDNPKIKGKKVLSYNESSEVWEFKKVLRWLEQGEKPTLVIKTSHREIRCTGNHLIRTEQGWIPAKDVKEGVKILSPVNVGAAPSFTKLEQMDACGDLPEDINFTGIPTDKNPTTLPLFSNRLKPSDLSVRVAVENNSKYQTFYKKKAKGLRAFSLIGSDIPIKKDMDFGMQERKSSWQMPKFCNQKHSDSFTEHCLETVLSHTQINIADFQDWAGHTEKRSGNGWNTKPLAFRHCDQSYELHLTKDTEIYQSVATQSAIPNLEMSLTLLNPTEKENTSQWIGSIASLPKDLLGGTWMMDRSAFRQKEVQIFKFIQKDILGKKINSLPSGLQAWDTQQQPSFTQGLTQVKPTTTYIGALKPAENGSQTLNSIQSLQWITNSEKVESVKVVGVEKVYDIEVEDNHNFVANGLLVHNCHMLSTQAFNSLLKTLEEPPNRVVFVLATTDPQRVLPTIISRCQRFDFRRIALDSMTAHLHKIAQLENINIASDAVQMVAQLAQGGLRDAESLLDQLSLFPGEITIEKVWDLVGAVPENDLMELLQAIDKDDATALVDMTRHLMDRGREPLIVLQNLASFYRDLLIAKAAPKRSDLVALTSGTWDKLCNFARHWDAELILAGQKHLQTHEVQIKNTTQPRLWLEVTLLGLLPSAIRTQQQQIHPPQPPLAKGGSQISHIAESSIPNVQHPPTTPPPMANPTENTSTAPIRESIPTADATNYPPTNAPREIDLNQVWEQVLTRVRPHGTQSLLRQHGHLVSFSNDAAVIKINSPQLLKMVKDKVANIEEAFLQIFNRRVAVQLGLKNSTETNSLEPKNFPNSNGRMGGNSRNYTPVDDGNQQVQKPEILEDFSTNRGEAQKHSPAPENTSAKLSNVAEPGGQSKGSIASGNDLNARSVAVQADAQDVVNAAGVWAQMFDGEVVDFSDGLEVWESETFTWESEPDLPALSSESDEDDLIPW</sequence>
<dbReference type="PANTHER" id="PTHR11669">
    <property type="entry name" value="REPLICATION FACTOR C / DNA POLYMERASE III GAMMA-TAU SUBUNIT"/>
    <property type="match status" value="1"/>
</dbReference>
<dbReference type="RefSeq" id="WP_340519098.1">
    <property type="nucleotide sequence ID" value="NZ_JBBLXS010000281.1"/>
</dbReference>
<dbReference type="SUPFAM" id="SSF51294">
    <property type="entry name" value="Hedgehog/intein (Hint) domain"/>
    <property type="match status" value="1"/>
</dbReference>
<feature type="region of interest" description="Disordered" evidence="15">
    <location>
        <begin position="823"/>
        <end position="862"/>
    </location>
</feature>
<keyword evidence="13" id="KW-0175">Coiled coil</keyword>
<evidence type="ECO:0000256" key="12">
    <source>
        <dbReference type="ARBA" id="ARBA00023000"/>
    </source>
</evidence>
<comment type="catalytic activity">
    <reaction evidence="14">
        <text>DNA(n) + a 2'-deoxyribonucleoside 5'-triphosphate = DNA(n+1) + diphosphate</text>
        <dbReference type="Rhea" id="RHEA:22508"/>
        <dbReference type="Rhea" id="RHEA-COMP:17339"/>
        <dbReference type="Rhea" id="RHEA-COMP:17340"/>
        <dbReference type="ChEBI" id="CHEBI:33019"/>
        <dbReference type="ChEBI" id="CHEBI:61560"/>
        <dbReference type="ChEBI" id="CHEBI:173112"/>
        <dbReference type="EC" id="2.7.7.7"/>
    </reaction>
</comment>
<dbReference type="NCBIfam" id="TIGR01443">
    <property type="entry name" value="intein_Cterm"/>
    <property type="match status" value="1"/>
</dbReference>
<dbReference type="InterPro" id="IPR008921">
    <property type="entry name" value="DNA_pol3_clamp-load_cplx_C"/>
</dbReference>
<evidence type="ECO:0000256" key="10">
    <source>
        <dbReference type="ARBA" id="ARBA00022840"/>
    </source>
</evidence>
<dbReference type="InterPro" id="IPR045085">
    <property type="entry name" value="HLD_clamp_pol_III_gamma_tau"/>
</dbReference>
<gene>
    <name evidence="19" type="primary">dnaX</name>
    <name evidence="19" type="ORF">WMG39_19145</name>
</gene>
<dbReference type="Pfam" id="PF23007">
    <property type="entry name" value="DnaA_N-like_STI"/>
    <property type="match status" value="1"/>
</dbReference>
<dbReference type="InterPro" id="IPR012763">
    <property type="entry name" value="DNA_pol_III_sug/sutau_N"/>
</dbReference>
<evidence type="ECO:0000259" key="18">
    <source>
        <dbReference type="SMART" id="SM00382"/>
    </source>
</evidence>
<keyword evidence="3 19" id="KW-0808">Transferase</keyword>
<keyword evidence="4 19" id="KW-0548">Nucleotidyltransferase</keyword>
<comment type="caution">
    <text evidence="19">The sequence shown here is derived from an EMBL/GenBank/DDBJ whole genome shotgun (WGS) entry which is preliminary data.</text>
</comment>
<evidence type="ECO:0000256" key="2">
    <source>
        <dbReference type="ARBA" id="ARBA00012417"/>
    </source>
</evidence>
<dbReference type="InterPro" id="IPR022754">
    <property type="entry name" value="DNA_pol_III_gamma-3"/>
</dbReference>
<dbReference type="EC" id="2.7.7.7" evidence="2"/>
<dbReference type="GO" id="GO:0003887">
    <property type="term" value="F:DNA-directed DNA polymerase activity"/>
    <property type="evidence" value="ECO:0007669"/>
    <property type="project" value="UniProtKB-EC"/>
</dbReference>
<keyword evidence="6" id="KW-0479">Metal-binding</keyword>
<dbReference type="Pfam" id="PF22608">
    <property type="entry name" value="DNAX_ATPase_lid"/>
    <property type="match status" value="1"/>
</dbReference>
<evidence type="ECO:0000256" key="13">
    <source>
        <dbReference type="ARBA" id="ARBA00023054"/>
    </source>
</evidence>
<evidence type="ECO:0000256" key="1">
    <source>
        <dbReference type="ARBA" id="ARBA00006360"/>
    </source>
</evidence>
<dbReference type="InterPro" id="IPR006142">
    <property type="entry name" value="INTEIN"/>
</dbReference>